<keyword evidence="1" id="KW-0812">Transmembrane</keyword>
<feature type="transmembrane region" description="Helical" evidence="1">
    <location>
        <begin position="32"/>
        <end position="51"/>
    </location>
</feature>
<comment type="caution">
    <text evidence="2">The sequence shown here is derived from an EMBL/GenBank/DDBJ whole genome shotgun (WGS) entry which is preliminary data.</text>
</comment>
<name>A0A9W7X8Q9_9POAL</name>
<protein>
    <submittedName>
        <fullName evidence="2">Uncharacterized protein</fullName>
    </submittedName>
</protein>
<dbReference type="Proteomes" id="UP001164776">
    <property type="component" value="Unassembled WGS sequence"/>
</dbReference>
<dbReference type="EMBL" id="MU630307">
    <property type="protein sequence ID" value="KAJ1254163.1"/>
    <property type="molecule type" value="Genomic_DNA"/>
</dbReference>
<reference evidence="2 3" key="1">
    <citation type="submission" date="2022-10" db="EMBL/GenBank/DDBJ databases">
        <title>WGS assembly of Paspalum vaginatum 540-79.</title>
        <authorList>
            <person name="Sun G."/>
            <person name="Wase N."/>
            <person name="Shu S."/>
            <person name="Jenkins J."/>
            <person name="Zhou B."/>
            <person name="Torres-Rodriguez J."/>
            <person name="Chen C."/>
            <person name="Sandor L."/>
            <person name="Plott C."/>
            <person name="Yoshinga Y."/>
            <person name="Daum C."/>
            <person name="Qi P."/>
            <person name="Barry K."/>
            <person name="Lipzen A."/>
            <person name="Berry L."/>
            <person name="Pedersen C."/>
            <person name="Gottilla T."/>
            <person name="Foltz A."/>
            <person name="Yu H."/>
            <person name="O'Malley R."/>
            <person name="Zhang C."/>
            <person name="Devos K."/>
            <person name="Sigmon B."/>
            <person name="Yu B."/>
            <person name="Obata T."/>
            <person name="Schmutz J."/>
            <person name="Schnable J."/>
        </authorList>
    </citation>
    <scope>NUCLEOTIDE SEQUENCE [LARGE SCALE GENOMIC DNA]</scope>
    <source>
        <strain evidence="3">cv. 540-79</strain>
    </source>
</reference>
<evidence type="ECO:0000313" key="2">
    <source>
        <dbReference type="EMBL" id="KAJ1254163.1"/>
    </source>
</evidence>
<keyword evidence="1" id="KW-1133">Transmembrane helix</keyword>
<proteinExistence type="predicted"/>
<dbReference type="AlphaFoldDB" id="A0A9W7X8Q9"/>
<sequence length="101" mass="10599">MASFAIFMRVLLALNGAAPPHRRLRLPLRRRLLRDSAILIVLGASALFHAVADPSHALAAAGFLAWVSGVVLLLLALTVDRFPAAARLAAQLVEAAVAAAL</sequence>
<organism evidence="2 3">
    <name type="scientific">Paspalum vaginatum</name>
    <name type="common">seashore paspalum</name>
    <dbReference type="NCBI Taxonomy" id="158149"/>
    <lineage>
        <taxon>Eukaryota</taxon>
        <taxon>Viridiplantae</taxon>
        <taxon>Streptophyta</taxon>
        <taxon>Embryophyta</taxon>
        <taxon>Tracheophyta</taxon>
        <taxon>Spermatophyta</taxon>
        <taxon>Magnoliopsida</taxon>
        <taxon>Liliopsida</taxon>
        <taxon>Poales</taxon>
        <taxon>Poaceae</taxon>
        <taxon>PACMAD clade</taxon>
        <taxon>Panicoideae</taxon>
        <taxon>Andropogonodae</taxon>
        <taxon>Paspaleae</taxon>
        <taxon>Paspalinae</taxon>
        <taxon>Paspalum</taxon>
    </lineage>
</organism>
<evidence type="ECO:0000313" key="3">
    <source>
        <dbReference type="Proteomes" id="UP001164776"/>
    </source>
</evidence>
<evidence type="ECO:0000256" key="1">
    <source>
        <dbReference type="SAM" id="Phobius"/>
    </source>
</evidence>
<keyword evidence="1" id="KW-0472">Membrane</keyword>
<keyword evidence="3" id="KW-1185">Reference proteome</keyword>
<feature type="transmembrane region" description="Helical" evidence="1">
    <location>
        <begin position="57"/>
        <end position="77"/>
    </location>
</feature>
<gene>
    <name evidence="2" type="ORF">BS78_K111600</name>
</gene>
<accession>A0A9W7X8Q9</accession>